<dbReference type="AlphaFoldDB" id="A0A6C0B524"/>
<accession>A0A6C0B524</accession>
<evidence type="ECO:0000313" key="1">
    <source>
        <dbReference type="EMBL" id="QHS87327.1"/>
    </source>
</evidence>
<dbReference type="EMBL" id="MN739080">
    <property type="protein sequence ID" value="QHS87327.1"/>
    <property type="molecule type" value="Genomic_DNA"/>
</dbReference>
<proteinExistence type="predicted"/>
<reference evidence="1" key="1">
    <citation type="journal article" date="2020" name="Nature">
        <title>Giant virus diversity and host interactions through global metagenomics.</title>
        <authorList>
            <person name="Schulz F."/>
            <person name="Roux S."/>
            <person name="Paez-Espino D."/>
            <person name="Jungbluth S."/>
            <person name="Walsh D.A."/>
            <person name="Denef V.J."/>
            <person name="McMahon K.D."/>
            <person name="Konstantinidis K.T."/>
            <person name="Eloe-Fadrosh E.A."/>
            <person name="Kyrpides N.C."/>
            <person name="Woyke T."/>
        </authorList>
    </citation>
    <scope>NUCLEOTIDE SEQUENCE</scope>
    <source>
        <strain evidence="1">GVMAG-M-3300010157-4</strain>
    </source>
</reference>
<organism evidence="1">
    <name type="scientific">viral metagenome</name>
    <dbReference type="NCBI Taxonomy" id="1070528"/>
    <lineage>
        <taxon>unclassified sequences</taxon>
        <taxon>metagenomes</taxon>
        <taxon>organismal metagenomes</taxon>
    </lineage>
</organism>
<sequence length="39" mass="4373">MISYPTHPNNDTIEELKLVTPKVVPILILQWSGIGNDLL</sequence>
<name>A0A6C0B524_9ZZZZ</name>
<protein>
    <submittedName>
        <fullName evidence="1">Uncharacterized protein</fullName>
    </submittedName>
</protein>